<evidence type="ECO:0000313" key="3">
    <source>
        <dbReference type="EMBL" id="OMJ74938.1"/>
    </source>
</evidence>
<dbReference type="Gene3D" id="3.40.140.10">
    <property type="entry name" value="Cytidine Deaminase, domain 2"/>
    <property type="match status" value="1"/>
</dbReference>
<reference evidence="3 4" key="1">
    <citation type="submission" date="2016-11" db="EMBL/GenBank/DDBJ databases">
        <title>The macronuclear genome of Stentor coeruleus: a giant cell with tiny introns.</title>
        <authorList>
            <person name="Slabodnick M."/>
            <person name="Ruby J.G."/>
            <person name="Reiff S.B."/>
            <person name="Swart E.C."/>
            <person name="Gosai S."/>
            <person name="Prabakaran S."/>
            <person name="Witkowska E."/>
            <person name="Larue G.E."/>
            <person name="Fisher S."/>
            <person name="Freeman R.M."/>
            <person name="Gunawardena J."/>
            <person name="Chu W."/>
            <person name="Stover N.A."/>
            <person name="Gregory B.D."/>
            <person name="Nowacki M."/>
            <person name="Derisi J."/>
            <person name="Roy S.W."/>
            <person name="Marshall W.F."/>
            <person name="Sood P."/>
        </authorList>
    </citation>
    <scope>NUCLEOTIDE SEQUENCE [LARGE SCALE GENOMIC DNA]</scope>
    <source>
        <strain evidence="3">WM001</strain>
    </source>
</reference>
<accession>A0A1R2BDT8</accession>
<proteinExistence type="predicted"/>
<dbReference type="InterPro" id="IPR002125">
    <property type="entry name" value="CMP_dCMP_dom"/>
</dbReference>
<dbReference type="OrthoDB" id="1701769at2759"/>
<dbReference type="GO" id="GO:0052717">
    <property type="term" value="F:tRNA-specific adenosine-34 deaminase activity"/>
    <property type="evidence" value="ECO:0007669"/>
    <property type="project" value="UniProtKB-EC"/>
</dbReference>
<feature type="domain" description="CMP/dCMP-type deaminase" evidence="2">
    <location>
        <begin position="1"/>
        <end position="117"/>
    </location>
</feature>
<dbReference type="CDD" id="cd01285">
    <property type="entry name" value="nucleoside_deaminase"/>
    <property type="match status" value="1"/>
</dbReference>
<sequence>MNFMQNALDLAKIALDIGEVPVACVIVKDGQIIGEGHNLTTLMKNATMHCEFIAVKDAKSRNPEISFQDAILYVTCEPCIMCAEFLSLICIKKVYFGCYNQKFGGNGSILNLHEGKYESIGGIYQEEAVNLLRIFYEKGNPNAPPHKRHRVLGK</sequence>
<protein>
    <recommendedName>
        <fullName evidence="2">CMP/dCMP-type deaminase domain-containing protein</fullName>
    </recommendedName>
</protein>
<dbReference type="SUPFAM" id="SSF53927">
    <property type="entry name" value="Cytidine deaminase-like"/>
    <property type="match status" value="1"/>
</dbReference>
<keyword evidence="4" id="KW-1185">Reference proteome</keyword>
<comment type="caution">
    <text evidence="3">The sequence shown here is derived from an EMBL/GenBank/DDBJ whole genome shotgun (WGS) entry which is preliminary data.</text>
</comment>
<dbReference type="EMBL" id="MPUH01000720">
    <property type="protein sequence ID" value="OMJ74938.1"/>
    <property type="molecule type" value="Genomic_DNA"/>
</dbReference>
<keyword evidence="1" id="KW-0378">Hydrolase</keyword>
<dbReference type="InterPro" id="IPR016193">
    <property type="entry name" value="Cytidine_deaminase-like"/>
</dbReference>
<dbReference type="PANTHER" id="PTHR11079:SF149">
    <property type="entry name" value="TRNA-SPECIFIC ADENOSINE DEAMINASE 2"/>
    <property type="match status" value="1"/>
</dbReference>
<evidence type="ECO:0000256" key="1">
    <source>
        <dbReference type="ARBA" id="ARBA00022801"/>
    </source>
</evidence>
<dbReference type="PROSITE" id="PS51747">
    <property type="entry name" value="CYT_DCMP_DEAMINASES_2"/>
    <property type="match status" value="1"/>
</dbReference>
<evidence type="ECO:0000313" key="4">
    <source>
        <dbReference type="Proteomes" id="UP000187209"/>
    </source>
</evidence>
<dbReference type="GO" id="GO:0002100">
    <property type="term" value="P:tRNA wobble adenosine to inosine editing"/>
    <property type="evidence" value="ECO:0007669"/>
    <property type="project" value="InterPro"/>
</dbReference>
<evidence type="ECO:0000259" key="2">
    <source>
        <dbReference type="PROSITE" id="PS51747"/>
    </source>
</evidence>
<organism evidence="3 4">
    <name type="scientific">Stentor coeruleus</name>
    <dbReference type="NCBI Taxonomy" id="5963"/>
    <lineage>
        <taxon>Eukaryota</taxon>
        <taxon>Sar</taxon>
        <taxon>Alveolata</taxon>
        <taxon>Ciliophora</taxon>
        <taxon>Postciliodesmatophora</taxon>
        <taxon>Heterotrichea</taxon>
        <taxon>Heterotrichida</taxon>
        <taxon>Stentoridae</taxon>
        <taxon>Stentor</taxon>
    </lineage>
</organism>
<dbReference type="AlphaFoldDB" id="A0A1R2BDT8"/>
<name>A0A1R2BDT8_9CILI</name>
<gene>
    <name evidence="3" type="ORF">SteCoe_26040</name>
</gene>
<dbReference type="Pfam" id="PF00383">
    <property type="entry name" value="dCMP_cyt_deam_1"/>
    <property type="match status" value="1"/>
</dbReference>
<dbReference type="GO" id="GO:0046872">
    <property type="term" value="F:metal ion binding"/>
    <property type="evidence" value="ECO:0007669"/>
    <property type="project" value="UniProtKB-KW"/>
</dbReference>
<dbReference type="PANTHER" id="PTHR11079">
    <property type="entry name" value="CYTOSINE DEAMINASE FAMILY MEMBER"/>
    <property type="match status" value="1"/>
</dbReference>
<dbReference type="Proteomes" id="UP000187209">
    <property type="component" value="Unassembled WGS sequence"/>
</dbReference>